<keyword evidence="1" id="KW-0040">ANK repeat</keyword>
<comment type="caution">
    <text evidence="4">The sequence shown here is derived from an EMBL/GenBank/DDBJ whole genome shotgun (WGS) entry which is preliminary data.</text>
</comment>
<feature type="repeat" description="ANK" evidence="1">
    <location>
        <begin position="554"/>
        <end position="586"/>
    </location>
</feature>
<evidence type="ECO:0000256" key="1">
    <source>
        <dbReference type="PROSITE-ProRule" id="PRU00023"/>
    </source>
</evidence>
<dbReference type="Proteomes" id="UP001642464">
    <property type="component" value="Unassembled WGS sequence"/>
</dbReference>
<feature type="region of interest" description="Disordered" evidence="2">
    <location>
        <begin position="434"/>
        <end position="477"/>
    </location>
</feature>
<dbReference type="PANTHER" id="PTHR24121:SF23">
    <property type="entry name" value="NO MECHANORECEPTOR POTENTIAL C, ISOFORM H"/>
    <property type="match status" value="1"/>
</dbReference>
<reference evidence="4 5" key="1">
    <citation type="submission" date="2024-02" db="EMBL/GenBank/DDBJ databases">
        <authorList>
            <person name="Chen Y."/>
            <person name="Shah S."/>
            <person name="Dougan E. K."/>
            <person name="Thang M."/>
            <person name="Chan C."/>
        </authorList>
    </citation>
    <scope>NUCLEOTIDE SEQUENCE [LARGE SCALE GENOMIC DNA]</scope>
</reference>
<keyword evidence="3" id="KW-0472">Membrane</keyword>
<feature type="transmembrane region" description="Helical" evidence="3">
    <location>
        <begin position="318"/>
        <end position="340"/>
    </location>
</feature>
<dbReference type="InterPro" id="IPR036770">
    <property type="entry name" value="Ankyrin_rpt-contain_sf"/>
</dbReference>
<protein>
    <recommendedName>
        <fullName evidence="6">F-box domain-containing protein</fullName>
    </recommendedName>
</protein>
<dbReference type="PROSITE" id="PS50088">
    <property type="entry name" value="ANK_REPEAT"/>
    <property type="match status" value="1"/>
</dbReference>
<dbReference type="Gene3D" id="1.25.40.20">
    <property type="entry name" value="Ankyrin repeat-containing domain"/>
    <property type="match status" value="1"/>
</dbReference>
<name>A0ABP0ICS8_9DINO</name>
<evidence type="ECO:0000256" key="3">
    <source>
        <dbReference type="SAM" id="Phobius"/>
    </source>
</evidence>
<evidence type="ECO:0000313" key="5">
    <source>
        <dbReference type="Proteomes" id="UP001642464"/>
    </source>
</evidence>
<dbReference type="PROSITE" id="PS50297">
    <property type="entry name" value="ANK_REP_REGION"/>
    <property type="match status" value="1"/>
</dbReference>
<evidence type="ECO:0000313" key="4">
    <source>
        <dbReference type="EMBL" id="CAK9000390.1"/>
    </source>
</evidence>
<keyword evidence="5" id="KW-1185">Reference proteome</keyword>
<gene>
    <name evidence="4" type="ORF">SCF082_LOCUS6466</name>
</gene>
<feature type="region of interest" description="Disordered" evidence="2">
    <location>
        <begin position="400"/>
        <end position="420"/>
    </location>
</feature>
<evidence type="ECO:0000256" key="2">
    <source>
        <dbReference type="SAM" id="MobiDB-lite"/>
    </source>
</evidence>
<dbReference type="InterPro" id="IPR002110">
    <property type="entry name" value="Ankyrin_rpt"/>
</dbReference>
<keyword evidence="3" id="KW-1133">Transmembrane helix</keyword>
<sequence length="663" mass="73525">MASALPREVLPKVFAFVPRDLQCLSALRVTSRDAKESVDARWCEARYWTECLVKDIIDFVPDDLQCLSSLRVASQNSKGCVEARWWKKQVRCMKDFVDQHEHLFADDPEMDEVDEQQEDFARNILLWVQPFLVNQPWRIEGPAQPTGDSATDEVTPQAAHMNLRRALVDLSERHNDVLRDILQQARHIERYHHRHTDTLHTMVSHTDRRHMEGPNESLFANLETSEIRSEDAPSASNVHTEMTREGIPREEVMNLLRRRGINEDLVQALLGDFEQSGYVAQGPIDHRSEISEPEGGGQLATLLDDDKHSGHKKRLGKYLACLLLVGIMNILMSIVFLLTLPTPFTGNADTIALQMEGNDKEATTAAAETPLYLAAQKGDANMVDALPEEILEASRKALLPTSGDRPEELPQDGPNAVLPPPAAKHRKLFLARRNASVPPKPDQPEAMPSKEDGEEEIPDQCPNGEASTSSASPMDQPEGSGLWALLCLDDGALGALKKGWKFFKARKFFKASLALVGIYIRIVLGIVSSIPIGLLIYSLLNGETALPKEATTAAGETALHLASQNSRWPVVHQLLKASADREATNVISQMALYLAGSALQIDQWHVVGQLRKVPLMKLKATVCELIIGLILHACSVKRVLLHAAAEELFFPDELPSESLGELH</sequence>
<feature type="transmembrane region" description="Helical" evidence="3">
    <location>
        <begin position="518"/>
        <end position="540"/>
    </location>
</feature>
<evidence type="ECO:0008006" key="6">
    <source>
        <dbReference type="Google" id="ProtNLM"/>
    </source>
</evidence>
<dbReference type="PANTHER" id="PTHR24121">
    <property type="entry name" value="NO MECHANORECEPTOR POTENTIAL C, ISOFORM D-RELATED"/>
    <property type="match status" value="1"/>
</dbReference>
<accession>A0ABP0ICS8</accession>
<organism evidence="4 5">
    <name type="scientific">Durusdinium trenchii</name>
    <dbReference type="NCBI Taxonomy" id="1381693"/>
    <lineage>
        <taxon>Eukaryota</taxon>
        <taxon>Sar</taxon>
        <taxon>Alveolata</taxon>
        <taxon>Dinophyceae</taxon>
        <taxon>Suessiales</taxon>
        <taxon>Symbiodiniaceae</taxon>
        <taxon>Durusdinium</taxon>
    </lineage>
</organism>
<keyword evidence="3" id="KW-0812">Transmembrane</keyword>
<dbReference type="SUPFAM" id="SSF48403">
    <property type="entry name" value="Ankyrin repeat"/>
    <property type="match status" value="1"/>
</dbReference>
<dbReference type="Pfam" id="PF00023">
    <property type="entry name" value="Ank"/>
    <property type="match status" value="1"/>
</dbReference>
<proteinExistence type="predicted"/>
<dbReference type="EMBL" id="CAXAMM010003558">
    <property type="protein sequence ID" value="CAK9000390.1"/>
    <property type="molecule type" value="Genomic_DNA"/>
</dbReference>